<dbReference type="OrthoDB" id="1756089at2"/>
<feature type="domain" description="DUF1540" evidence="1">
    <location>
        <begin position="7"/>
        <end position="49"/>
    </location>
</feature>
<dbReference type="AlphaFoldDB" id="A0A1D7XNT2"/>
<accession>A0A1D7XNT2</accession>
<dbReference type="InterPro" id="IPR011437">
    <property type="entry name" value="DUF1540"/>
</dbReference>
<sequence length="52" mass="5859">MEKNSSIKCSVSACRHHNGSQNYCTLNEISIGTHESNPRQVQCTDCESFEVR</sequence>
<gene>
    <name evidence="2" type="ORF">BGI42_14125</name>
</gene>
<dbReference type="KEGG" id="ctae:BGI42_14125"/>
<proteinExistence type="predicted"/>
<evidence type="ECO:0000259" key="1">
    <source>
        <dbReference type="Pfam" id="PF07561"/>
    </source>
</evidence>
<name>A0A1D7XNT2_9CLOT</name>
<dbReference type="Pfam" id="PF07561">
    <property type="entry name" value="DUF1540"/>
    <property type="match status" value="1"/>
</dbReference>
<organism evidence="2 3">
    <name type="scientific">Clostridium taeniosporum</name>
    <dbReference type="NCBI Taxonomy" id="394958"/>
    <lineage>
        <taxon>Bacteria</taxon>
        <taxon>Bacillati</taxon>
        <taxon>Bacillota</taxon>
        <taxon>Clostridia</taxon>
        <taxon>Eubacteriales</taxon>
        <taxon>Clostridiaceae</taxon>
        <taxon>Clostridium</taxon>
    </lineage>
</organism>
<evidence type="ECO:0000313" key="3">
    <source>
        <dbReference type="Proteomes" id="UP000094652"/>
    </source>
</evidence>
<dbReference type="STRING" id="394958.BGI42_14125"/>
<keyword evidence="3" id="KW-1185">Reference proteome</keyword>
<dbReference type="EMBL" id="CP017253">
    <property type="protein sequence ID" value="AOR24799.1"/>
    <property type="molecule type" value="Genomic_DNA"/>
</dbReference>
<protein>
    <submittedName>
        <fullName evidence="2">DUF1540 domain-containing protein</fullName>
    </submittedName>
</protein>
<reference evidence="3" key="1">
    <citation type="submission" date="2016-09" db="EMBL/GenBank/DDBJ databases">
        <title>Genomics of Clostridium taeniosporum, an organism which forms endospores with ribbon-like appendages.</title>
        <authorList>
            <person name="Walker J.R."/>
        </authorList>
    </citation>
    <scope>NUCLEOTIDE SEQUENCE [LARGE SCALE GENOMIC DNA]</scope>
    <source>
        <strain evidence="3">1/k</strain>
    </source>
</reference>
<evidence type="ECO:0000313" key="2">
    <source>
        <dbReference type="EMBL" id="AOR24799.1"/>
    </source>
</evidence>
<dbReference type="Proteomes" id="UP000094652">
    <property type="component" value="Chromosome"/>
</dbReference>
<dbReference type="RefSeq" id="WP_069680922.1">
    <property type="nucleotide sequence ID" value="NZ_CP017253.2"/>
</dbReference>